<evidence type="ECO:0000313" key="2">
    <source>
        <dbReference type="Proteomes" id="UP000814140"/>
    </source>
</evidence>
<keyword evidence="2" id="KW-1185">Reference proteome</keyword>
<dbReference type="EMBL" id="MU277228">
    <property type="protein sequence ID" value="KAI0059179.1"/>
    <property type="molecule type" value="Genomic_DNA"/>
</dbReference>
<reference evidence="1" key="2">
    <citation type="journal article" date="2022" name="New Phytol.">
        <title>Evolutionary transition to the ectomycorrhizal habit in the genomes of a hyperdiverse lineage of mushroom-forming fungi.</title>
        <authorList>
            <person name="Looney B."/>
            <person name="Miyauchi S."/>
            <person name="Morin E."/>
            <person name="Drula E."/>
            <person name="Courty P.E."/>
            <person name="Kohler A."/>
            <person name="Kuo A."/>
            <person name="LaButti K."/>
            <person name="Pangilinan J."/>
            <person name="Lipzen A."/>
            <person name="Riley R."/>
            <person name="Andreopoulos W."/>
            <person name="He G."/>
            <person name="Johnson J."/>
            <person name="Nolan M."/>
            <person name="Tritt A."/>
            <person name="Barry K.W."/>
            <person name="Grigoriev I.V."/>
            <person name="Nagy L.G."/>
            <person name="Hibbett D."/>
            <person name="Henrissat B."/>
            <person name="Matheny P.B."/>
            <person name="Labbe J."/>
            <person name="Martin F.M."/>
        </authorList>
    </citation>
    <scope>NUCLEOTIDE SEQUENCE</scope>
    <source>
        <strain evidence="1">HHB10654</strain>
    </source>
</reference>
<reference evidence="1" key="1">
    <citation type="submission" date="2021-03" db="EMBL/GenBank/DDBJ databases">
        <authorList>
            <consortium name="DOE Joint Genome Institute"/>
            <person name="Ahrendt S."/>
            <person name="Looney B.P."/>
            <person name="Miyauchi S."/>
            <person name="Morin E."/>
            <person name="Drula E."/>
            <person name="Courty P.E."/>
            <person name="Chicoki N."/>
            <person name="Fauchery L."/>
            <person name="Kohler A."/>
            <person name="Kuo A."/>
            <person name="Labutti K."/>
            <person name="Pangilinan J."/>
            <person name="Lipzen A."/>
            <person name="Riley R."/>
            <person name="Andreopoulos W."/>
            <person name="He G."/>
            <person name="Johnson J."/>
            <person name="Barry K.W."/>
            <person name="Grigoriev I.V."/>
            <person name="Nagy L."/>
            <person name="Hibbett D."/>
            <person name="Henrissat B."/>
            <person name="Matheny P.B."/>
            <person name="Labbe J."/>
            <person name="Martin F."/>
        </authorList>
    </citation>
    <scope>NUCLEOTIDE SEQUENCE</scope>
    <source>
        <strain evidence="1">HHB10654</strain>
    </source>
</reference>
<dbReference type="Proteomes" id="UP000814140">
    <property type="component" value="Unassembled WGS sequence"/>
</dbReference>
<name>A0ACB8SRQ1_9AGAM</name>
<sequence>MKPMIGIRSRSVRRAKEEDKERIMGREGAREGCEGGRVLMIRGRWGGITRPQRAPGETAECRRCANASDSVAQEAAGRDSLPDCLRCLDRILLGTRGLHKVGWLALARKPFTAPCTVSRTARQRHLFRRARDAAKVFEHALDKKRGGLSHSHVR</sequence>
<proteinExistence type="predicted"/>
<comment type="caution">
    <text evidence="1">The sequence shown here is derived from an EMBL/GenBank/DDBJ whole genome shotgun (WGS) entry which is preliminary data.</text>
</comment>
<accession>A0ACB8SRQ1</accession>
<organism evidence="1 2">
    <name type="scientific">Artomyces pyxidatus</name>
    <dbReference type="NCBI Taxonomy" id="48021"/>
    <lineage>
        <taxon>Eukaryota</taxon>
        <taxon>Fungi</taxon>
        <taxon>Dikarya</taxon>
        <taxon>Basidiomycota</taxon>
        <taxon>Agaricomycotina</taxon>
        <taxon>Agaricomycetes</taxon>
        <taxon>Russulales</taxon>
        <taxon>Auriscalpiaceae</taxon>
        <taxon>Artomyces</taxon>
    </lineage>
</organism>
<protein>
    <submittedName>
        <fullName evidence="1">Uncharacterized protein</fullName>
    </submittedName>
</protein>
<evidence type="ECO:0000313" key="1">
    <source>
        <dbReference type="EMBL" id="KAI0059179.1"/>
    </source>
</evidence>
<gene>
    <name evidence="1" type="ORF">BV25DRAFT_1146845</name>
</gene>